<keyword evidence="2" id="KW-0067">ATP-binding</keyword>
<dbReference type="STRING" id="1265846.PROCOU_16899"/>
<keyword evidence="2" id="KW-0547">Nucleotide-binding</keyword>
<evidence type="ECO:0000313" key="2">
    <source>
        <dbReference type="EMBL" id="TDR53921.1"/>
    </source>
</evidence>
<dbReference type="Pfam" id="PF03796">
    <property type="entry name" value="DnaB_C"/>
    <property type="match status" value="1"/>
</dbReference>
<dbReference type="Proteomes" id="UP000295558">
    <property type="component" value="Unassembled WGS sequence"/>
</dbReference>
<dbReference type="InterPro" id="IPR027417">
    <property type="entry name" value="P-loop_NTPase"/>
</dbReference>
<dbReference type="PANTHER" id="PTHR30153">
    <property type="entry name" value="REPLICATIVE DNA HELICASE DNAB"/>
    <property type="match status" value="1"/>
</dbReference>
<accession>A0A4R6ZN56</accession>
<sequence length="448" mass="50106">MSSKQFAQLLLCKVINEQDISQLTKYNITATDMPTRVDRDTYQFLRDYYEAQGEMPSYATVATSVANFDYVPDVTDSFTYLAKQVKNYSGKVAIFQLLEDPTMQAKFESMDSIEFAEYIEQAMHEIKVNAKISTGLGTNVLLDGEKFLTEYEKRKAGESNKVWASKFPTINREMGGYTEGNMYAVYGRSGRGKSIIVMEDALEAACNGAHVLIWALEMPWFEWMARAYSSLSARRQIFNAQIDGVDYKTGFYNRDLQQGKLDETFEQAFRVFTLELGEGQHVKGSITLRSVDDDNFDRRDLAALQADIEAVSANFVVIDPIYYMDFEQNTSKTAGGDVAATSKKLRRLAGKTKTAIIAVTQAEEEKESRNDEGARSISIPSRSEVKKSKAILEDAAALLAFDSADDTGVIAIKKGRSGGEDVQAELVFMPSYGVVKEIEYEAALVREF</sequence>
<dbReference type="GO" id="GO:0005524">
    <property type="term" value="F:ATP binding"/>
    <property type="evidence" value="ECO:0007669"/>
    <property type="project" value="InterPro"/>
</dbReference>
<keyword evidence="2" id="KW-0378">Hydrolase</keyword>
<dbReference type="InterPro" id="IPR007694">
    <property type="entry name" value="DNA_helicase_DnaB-like_C"/>
</dbReference>
<dbReference type="SUPFAM" id="SSF52540">
    <property type="entry name" value="P-loop containing nucleoside triphosphate hydrolases"/>
    <property type="match status" value="1"/>
</dbReference>
<dbReference type="PANTHER" id="PTHR30153:SF2">
    <property type="entry name" value="REPLICATIVE DNA HELICASE"/>
    <property type="match status" value="1"/>
</dbReference>
<dbReference type="GO" id="GO:0003678">
    <property type="term" value="F:DNA helicase activity"/>
    <property type="evidence" value="ECO:0007669"/>
    <property type="project" value="InterPro"/>
</dbReference>
<name>A0A4R6ZN56_9LIST</name>
<dbReference type="PROSITE" id="PS51199">
    <property type="entry name" value="SF4_HELICASE"/>
    <property type="match status" value="1"/>
</dbReference>
<dbReference type="OrthoDB" id="2914472at2"/>
<proteinExistence type="predicted"/>
<dbReference type="Gene3D" id="3.40.50.300">
    <property type="entry name" value="P-loop containing nucleotide triphosphate hydrolases"/>
    <property type="match status" value="1"/>
</dbReference>
<evidence type="ECO:0000313" key="3">
    <source>
        <dbReference type="Proteomes" id="UP000295558"/>
    </source>
</evidence>
<keyword evidence="3" id="KW-1185">Reference proteome</keyword>
<feature type="domain" description="SF4 helicase" evidence="1">
    <location>
        <begin position="156"/>
        <end position="442"/>
    </location>
</feature>
<evidence type="ECO:0000259" key="1">
    <source>
        <dbReference type="PROSITE" id="PS51199"/>
    </source>
</evidence>
<reference evidence="2 3" key="1">
    <citation type="submission" date="2019-03" db="EMBL/GenBank/DDBJ databases">
        <title>Genomic Encyclopedia of Type Strains, Phase III (KMG-III): the genomes of soil and plant-associated and newly described type strains.</title>
        <authorList>
            <person name="Whitman W."/>
        </authorList>
    </citation>
    <scope>NUCLEOTIDE SEQUENCE [LARGE SCALE GENOMIC DNA]</scope>
    <source>
        <strain evidence="2 3">CECT 7972</strain>
    </source>
</reference>
<dbReference type="EMBL" id="SNZK01000003">
    <property type="protein sequence ID" value="TDR53921.1"/>
    <property type="molecule type" value="Genomic_DNA"/>
</dbReference>
<comment type="caution">
    <text evidence="2">The sequence shown here is derived from an EMBL/GenBank/DDBJ whole genome shotgun (WGS) entry which is preliminary data.</text>
</comment>
<dbReference type="RefSeq" id="WP_036073961.1">
    <property type="nucleotide sequence ID" value="NZ_SNZK01000003.1"/>
</dbReference>
<protein>
    <submittedName>
        <fullName evidence="2">Replicative DNA helicase</fullName>
    </submittedName>
</protein>
<keyword evidence="2" id="KW-0347">Helicase</keyword>
<dbReference type="GO" id="GO:0005829">
    <property type="term" value="C:cytosol"/>
    <property type="evidence" value="ECO:0007669"/>
    <property type="project" value="TreeGrafter"/>
</dbReference>
<dbReference type="AlphaFoldDB" id="A0A4R6ZN56"/>
<organism evidence="2 3">
    <name type="scientific">Listeria rocourtiae</name>
    <dbReference type="NCBI Taxonomy" id="647910"/>
    <lineage>
        <taxon>Bacteria</taxon>
        <taxon>Bacillati</taxon>
        <taxon>Bacillota</taxon>
        <taxon>Bacilli</taxon>
        <taxon>Bacillales</taxon>
        <taxon>Listeriaceae</taxon>
        <taxon>Listeria</taxon>
    </lineage>
</organism>
<dbReference type="GO" id="GO:0006260">
    <property type="term" value="P:DNA replication"/>
    <property type="evidence" value="ECO:0007669"/>
    <property type="project" value="InterPro"/>
</dbReference>
<gene>
    <name evidence="2" type="ORF">DFP96_10315</name>
</gene>